<dbReference type="AlphaFoldDB" id="A0A432CGD0"/>
<protein>
    <submittedName>
        <fullName evidence="2">DUF1016 family protein</fullName>
    </submittedName>
</protein>
<feature type="domain" description="YhcG N-terminal" evidence="1">
    <location>
        <begin position="21"/>
        <end position="107"/>
    </location>
</feature>
<dbReference type="PANTHER" id="PTHR30547:SF5">
    <property type="entry name" value="NUCLEASE YHCG-RELATED"/>
    <property type="match status" value="1"/>
</dbReference>
<evidence type="ECO:0000313" key="2">
    <source>
        <dbReference type="EMBL" id="RTZ02000.1"/>
    </source>
</evidence>
<reference evidence="2 3" key="1">
    <citation type="submission" date="2018-12" db="EMBL/GenBank/DDBJ databases">
        <title>Flavobacterium sp. nov., isolated from glacier ice.</title>
        <authorList>
            <person name="Liu Q."/>
            <person name="Xin Y.-H."/>
        </authorList>
    </citation>
    <scope>NUCLEOTIDE SEQUENCE [LARGE SCALE GENOMIC DNA]</scope>
    <source>
        <strain evidence="2 3">RB1N8</strain>
    </source>
</reference>
<name>A0A432CGD0_9FLAO</name>
<dbReference type="EMBL" id="RYDJ01000021">
    <property type="protein sequence ID" value="RTZ02000.1"/>
    <property type="molecule type" value="Genomic_DNA"/>
</dbReference>
<accession>A0A432CGD0</accession>
<evidence type="ECO:0000259" key="1">
    <source>
        <dbReference type="Pfam" id="PF17761"/>
    </source>
</evidence>
<gene>
    <name evidence="2" type="ORF">EKL98_14365</name>
</gene>
<dbReference type="PANTHER" id="PTHR30547">
    <property type="entry name" value="UNCHARACTERIZED PROTEIN YHCG-RELATED"/>
    <property type="match status" value="1"/>
</dbReference>
<organism evidence="2 3">
    <name type="scientific">Flavobacterium bomense</name>
    <dbReference type="NCBI Taxonomy" id="2497483"/>
    <lineage>
        <taxon>Bacteria</taxon>
        <taxon>Pseudomonadati</taxon>
        <taxon>Bacteroidota</taxon>
        <taxon>Flavobacteriia</taxon>
        <taxon>Flavobacteriales</taxon>
        <taxon>Flavobacteriaceae</taxon>
        <taxon>Flavobacterium</taxon>
    </lineage>
</organism>
<proteinExistence type="predicted"/>
<sequence>MKDEENTIPNNSQNKILFSQVVTLLQNTRQQVLRTVNSTMVYTYFEMGRMIVEEEQSGKERAECGKQLLKGLSEQLTIQFGKGFSIRNLEQIKQFYITYSKSDSLTRILEIRNSQSLTAEFKFQKAQTVSVDLNKLNYQKISGFLNVLY</sequence>
<comment type="caution">
    <text evidence="2">The sequence shown here is derived from an EMBL/GenBank/DDBJ whole genome shotgun (WGS) entry which is preliminary data.</text>
</comment>
<dbReference type="InterPro" id="IPR041527">
    <property type="entry name" value="YhcG_N"/>
</dbReference>
<dbReference type="RefSeq" id="WP_126562964.1">
    <property type="nucleotide sequence ID" value="NZ_RYDJ01000021.1"/>
</dbReference>
<dbReference type="InterPro" id="IPR053148">
    <property type="entry name" value="PD-DEXK-like_domain"/>
</dbReference>
<evidence type="ECO:0000313" key="3">
    <source>
        <dbReference type="Proteomes" id="UP000280825"/>
    </source>
</evidence>
<dbReference type="Proteomes" id="UP000280825">
    <property type="component" value="Unassembled WGS sequence"/>
</dbReference>
<dbReference type="Pfam" id="PF17761">
    <property type="entry name" value="DUF1016_N"/>
    <property type="match status" value="1"/>
</dbReference>
<keyword evidence="3" id="KW-1185">Reference proteome</keyword>